<accession>A0ABW1H4I9</accession>
<feature type="transmembrane region" description="Helical" evidence="5">
    <location>
        <begin position="121"/>
        <end position="139"/>
    </location>
</feature>
<proteinExistence type="predicted"/>
<feature type="transmembrane region" description="Helical" evidence="5">
    <location>
        <begin position="24"/>
        <end position="41"/>
    </location>
</feature>
<dbReference type="PANTHER" id="PTHR31310">
    <property type="match status" value="1"/>
</dbReference>
<evidence type="ECO:0000256" key="2">
    <source>
        <dbReference type="ARBA" id="ARBA00022692"/>
    </source>
</evidence>
<keyword evidence="2 5" id="KW-0812">Transmembrane</keyword>
<dbReference type="InterPro" id="IPR026841">
    <property type="entry name" value="Aur1/Ipt1"/>
</dbReference>
<dbReference type="InterPro" id="IPR052185">
    <property type="entry name" value="IPC_Synthase-Related"/>
</dbReference>
<protein>
    <submittedName>
        <fullName evidence="7">Phosphatase PAP2 family protein</fullName>
    </submittedName>
</protein>
<evidence type="ECO:0000256" key="3">
    <source>
        <dbReference type="ARBA" id="ARBA00022989"/>
    </source>
</evidence>
<evidence type="ECO:0000313" key="7">
    <source>
        <dbReference type="EMBL" id="MFC5924201.1"/>
    </source>
</evidence>
<feature type="transmembrane region" description="Helical" evidence="5">
    <location>
        <begin position="225"/>
        <end position="241"/>
    </location>
</feature>
<evidence type="ECO:0000256" key="4">
    <source>
        <dbReference type="ARBA" id="ARBA00023136"/>
    </source>
</evidence>
<feature type="transmembrane region" description="Helical" evidence="5">
    <location>
        <begin position="91"/>
        <end position="109"/>
    </location>
</feature>
<name>A0ABW1H4I9_9ACTN</name>
<dbReference type="PANTHER" id="PTHR31310:SF7">
    <property type="entry name" value="PA-PHOSPHATASE RELATED-FAMILY PROTEIN DDB_G0268928"/>
    <property type="match status" value="1"/>
</dbReference>
<dbReference type="Proteomes" id="UP001596226">
    <property type="component" value="Unassembled WGS sequence"/>
</dbReference>
<evidence type="ECO:0000256" key="1">
    <source>
        <dbReference type="ARBA" id="ARBA00004141"/>
    </source>
</evidence>
<evidence type="ECO:0000256" key="5">
    <source>
        <dbReference type="SAM" id="Phobius"/>
    </source>
</evidence>
<feature type="domain" description="Inositolphosphotransferase Aur1/Ipt1" evidence="6">
    <location>
        <begin position="58"/>
        <end position="236"/>
    </location>
</feature>
<sequence>MGISEIAAVRPAAPDRRATALRRALRELGLVAALFLLYKVARLAVAGRVSTALANGESVWHLERLFHLPNEAAVQRPVLAHDLLVHLANGYYAYVHFPATAAALIWLYARHPAHYLWTRRMLAGLTAAALALHLLVPLAPPRLTTLTGMVDTGRAYGPAVYGPPDTDALSNQYAAMPSLHVGWAIAVAVALVAVTRGRPRWLWLAHPLATLLVVVSTGNHYWLDGIVAAIMLAAVCLLLPAPDTGRRPSCSPPRQRSAD</sequence>
<comment type="caution">
    <text evidence="7">The sequence shown here is derived from an EMBL/GenBank/DDBJ whole genome shotgun (WGS) entry which is preliminary data.</text>
</comment>
<keyword evidence="4 5" id="KW-0472">Membrane</keyword>
<dbReference type="EMBL" id="JBHSQS010000006">
    <property type="protein sequence ID" value="MFC5924201.1"/>
    <property type="molecule type" value="Genomic_DNA"/>
</dbReference>
<evidence type="ECO:0000259" key="6">
    <source>
        <dbReference type="Pfam" id="PF14378"/>
    </source>
</evidence>
<keyword evidence="3 5" id="KW-1133">Transmembrane helix</keyword>
<keyword evidence="8" id="KW-1185">Reference proteome</keyword>
<feature type="transmembrane region" description="Helical" evidence="5">
    <location>
        <begin position="173"/>
        <end position="194"/>
    </location>
</feature>
<dbReference type="Pfam" id="PF14378">
    <property type="entry name" value="PAP2_3"/>
    <property type="match status" value="1"/>
</dbReference>
<dbReference type="CDD" id="cd03386">
    <property type="entry name" value="PAP2_Aur1_like"/>
    <property type="match status" value="1"/>
</dbReference>
<evidence type="ECO:0000313" key="8">
    <source>
        <dbReference type="Proteomes" id="UP001596226"/>
    </source>
</evidence>
<feature type="transmembrane region" description="Helical" evidence="5">
    <location>
        <begin position="201"/>
        <end position="219"/>
    </location>
</feature>
<organism evidence="7 8">
    <name type="scientific">Micromonospora vulcania</name>
    <dbReference type="NCBI Taxonomy" id="1441873"/>
    <lineage>
        <taxon>Bacteria</taxon>
        <taxon>Bacillati</taxon>
        <taxon>Actinomycetota</taxon>
        <taxon>Actinomycetes</taxon>
        <taxon>Micromonosporales</taxon>
        <taxon>Micromonosporaceae</taxon>
        <taxon>Micromonospora</taxon>
    </lineage>
</organism>
<dbReference type="RefSeq" id="WP_377510404.1">
    <property type="nucleotide sequence ID" value="NZ_JBHSQS010000006.1"/>
</dbReference>
<reference evidence="8" key="1">
    <citation type="journal article" date="2019" name="Int. J. Syst. Evol. Microbiol.">
        <title>The Global Catalogue of Microorganisms (GCM) 10K type strain sequencing project: providing services to taxonomists for standard genome sequencing and annotation.</title>
        <authorList>
            <consortium name="The Broad Institute Genomics Platform"/>
            <consortium name="The Broad Institute Genome Sequencing Center for Infectious Disease"/>
            <person name="Wu L."/>
            <person name="Ma J."/>
        </authorList>
    </citation>
    <scope>NUCLEOTIDE SEQUENCE [LARGE SCALE GENOMIC DNA]</scope>
    <source>
        <strain evidence="8">CGMCC 4.7144</strain>
    </source>
</reference>
<comment type="subcellular location">
    <subcellularLocation>
        <location evidence="1">Membrane</location>
        <topology evidence="1">Multi-pass membrane protein</topology>
    </subcellularLocation>
</comment>
<gene>
    <name evidence="7" type="ORF">ACFQGL_12685</name>
</gene>